<dbReference type="Proteomes" id="UP000693942">
    <property type="component" value="Unassembled WGS sequence"/>
</dbReference>
<dbReference type="Gene3D" id="3.30.710.10">
    <property type="entry name" value="Potassium Channel Kv1.1, Chain A"/>
    <property type="match status" value="1"/>
</dbReference>
<protein>
    <recommendedName>
        <fullName evidence="3">BTB domain-containing protein</fullName>
    </recommendedName>
</protein>
<proteinExistence type="predicted"/>
<organism evidence="1 2">
    <name type="scientific">Fusarium oxysporum f. sp. raphani</name>
    <dbReference type="NCBI Taxonomy" id="96318"/>
    <lineage>
        <taxon>Eukaryota</taxon>
        <taxon>Fungi</taxon>
        <taxon>Dikarya</taxon>
        <taxon>Ascomycota</taxon>
        <taxon>Pezizomycotina</taxon>
        <taxon>Sordariomycetes</taxon>
        <taxon>Hypocreomycetidae</taxon>
        <taxon>Hypocreales</taxon>
        <taxon>Nectriaceae</taxon>
        <taxon>Fusarium</taxon>
        <taxon>Fusarium oxysporum species complex</taxon>
    </lineage>
</organism>
<dbReference type="AlphaFoldDB" id="A0A8J5PLH7"/>
<name>A0A8J5PLH7_FUSOX</name>
<dbReference type="InterPro" id="IPR011333">
    <property type="entry name" value="SKP1/BTB/POZ_sf"/>
</dbReference>
<reference evidence="1" key="1">
    <citation type="submission" date="2021-04" db="EMBL/GenBank/DDBJ databases">
        <title>First draft genome resource for Brassicaceae pathogens Fusarium oxysporum f. sp. raphani and Fusarium oxysporum f. sp. rapae.</title>
        <authorList>
            <person name="Asai S."/>
        </authorList>
    </citation>
    <scope>NUCLEOTIDE SEQUENCE</scope>
    <source>
        <strain evidence="1">Tf1262</strain>
    </source>
</reference>
<evidence type="ECO:0008006" key="3">
    <source>
        <dbReference type="Google" id="ProtNLM"/>
    </source>
</evidence>
<evidence type="ECO:0000313" key="2">
    <source>
        <dbReference type="Proteomes" id="UP000693942"/>
    </source>
</evidence>
<gene>
    <name evidence="1" type="ORF">Forpi1262_v007028</name>
</gene>
<evidence type="ECO:0000313" key="1">
    <source>
        <dbReference type="EMBL" id="KAG7431881.1"/>
    </source>
</evidence>
<dbReference type="EMBL" id="JAELUR010000004">
    <property type="protein sequence ID" value="KAG7431881.1"/>
    <property type="molecule type" value="Genomic_DNA"/>
</dbReference>
<comment type="caution">
    <text evidence="1">The sequence shown here is derived from an EMBL/GenBank/DDBJ whole genome shotgun (WGS) entry which is preliminary data.</text>
</comment>
<sequence length="260" mass="29415">MSAPSETYDIDCFGDILLVLISGDSQSNLAAQEENISASFSESDTLLDDASFLDSSLVDGVLTSDASQSPSTIVNHEPRRAVRFRVASHRLRRSSPVFEQLLYQYVGYPGAAYQSHYPIRIPIWNDDPPIMDLMLRIIHKDDPFETQDQDISQLFPSTECLLDHIDLETLARIATVADKYQLHSSLDFWLTKWVDEIWDNMEESSMSEALDWVWVAWAFDLTDHFSAATAYVAKSSAEPVEGNDDFEYSCPTDVLSKHYP</sequence>
<accession>A0A8J5PLH7</accession>